<evidence type="ECO:0000313" key="2">
    <source>
        <dbReference type="Proteomes" id="UP000258707"/>
    </source>
</evidence>
<sequence length="64" mass="7225">MTNDLLTICATQYCRPILSYFRNSSEDTTQLTALIDHLEKEAHGGREQISGQLYHSDVQSDLPV</sequence>
<dbReference type="KEGG" id="nan:AArc1_4036"/>
<geneLocation type="plasmid" evidence="2">
    <name>paarc1-01</name>
</geneLocation>
<name>A0A346P9F8_9EURY</name>
<dbReference type="Proteomes" id="UP000258707">
    <property type="component" value="Plasmid pAArc1-01"/>
</dbReference>
<dbReference type="EMBL" id="CP024045">
    <property type="protein sequence ID" value="AXR76153.1"/>
    <property type="molecule type" value="Genomic_DNA"/>
</dbReference>
<keyword evidence="1" id="KW-0614">Plasmid</keyword>
<protein>
    <submittedName>
        <fullName evidence="1">Uncharacterized protein</fullName>
    </submittedName>
</protein>
<gene>
    <name evidence="1" type="ORF">AArc1_4036</name>
</gene>
<proteinExistence type="predicted"/>
<reference evidence="1 2" key="1">
    <citation type="submission" date="2017-10" db="EMBL/GenBank/DDBJ databases">
        <title>Phenotypic and genomic properties of facultatively anaerobic sulfur-reducing natronoarchaea from hypersaline soda lakes.</title>
        <authorList>
            <person name="Sorokin D.Y."/>
            <person name="Kublanov I.V."/>
            <person name="Roman P."/>
            <person name="Sinninghe Damste J.S."/>
            <person name="Golyshin P.N."/>
            <person name="Rojo D."/>
            <person name="Ciordia S."/>
            <person name="Mena Md.C."/>
            <person name="Ferrer M."/>
            <person name="Messina E."/>
            <person name="Smedile F."/>
            <person name="La Spada G."/>
            <person name="La Cono V."/>
            <person name="Yakimov M.M."/>
        </authorList>
    </citation>
    <scope>NUCLEOTIDE SEQUENCE [LARGE SCALE GENOMIC DNA]</scope>
    <source>
        <strain evidence="1 2">AArc1</strain>
        <plasmid evidence="2">paarc1-01</plasmid>
    </source>
</reference>
<accession>A0A346P9F8</accession>
<evidence type="ECO:0000313" key="1">
    <source>
        <dbReference type="EMBL" id="AXR76153.1"/>
    </source>
</evidence>
<organism evidence="1 2">
    <name type="scientific">Natrarchaeobaculum sulfurireducens</name>
    <dbReference type="NCBI Taxonomy" id="2044521"/>
    <lineage>
        <taxon>Archaea</taxon>
        <taxon>Methanobacteriati</taxon>
        <taxon>Methanobacteriota</taxon>
        <taxon>Stenosarchaea group</taxon>
        <taxon>Halobacteria</taxon>
        <taxon>Halobacteriales</taxon>
        <taxon>Natrialbaceae</taxon>
        <taxon>Natrarchaeobaculum</taxon>
    </lineage>
</organism>
<dbReference type="AlphaFoldDB" id="A0A346P9F8"/>